<keyword evidence="19" id="KW-1185">Reference proteome</keyword>
<dbReference type="GO" id="GO:0008240">
    <property type="term" value="F:tripeptidyl-peptidase activity"/>
    <property type="evidence" value="ECO:0007669"/>
    <property type="project" value="UniProtKB-EC"/>
</dbReference>
<dbReference type="EC" id="3.4.14.10" evidence="4"/>
<evidence type="ECO:0000256" key="3">
    <source>
        <dbReference type="ARBA" id="ARBA00004239"/>
    </source>
</evidence>
<keyword evidence="5" id="KW-0964">Secreted</keyword>
<dbReference type="InterPro" id="IPR030400">
    <property type="entry name" value="Sedolisin_dom"/>
</dbReference>
<keyword evidence="9 15" id="KW-0378">Hydrolase</keyword>
<dbReference type="OrthoDB" id="409122at2759"/>
<feature type="binding site" evidence="15">
    <location>
        <position position="571"/>
    </location>
    <ligand>
        <name>Ca(2+)</name>
        <dbReference type="ChEBI" id="CHEBI:29108"/>
    </ligand>
</feature>
<evidence type="ECO:0000256" key="14">
    <source>
        <dbReference type="ARBA" id="ARBA00023180"/>
    </source>
</evidence>
<dbReference type="SUPFAM" id="SSF52743">
    <property type="entry name" value="Subtilisin-like"/>
    <property type="match status" value="1"/>
</dbReference>
<dbReference type="PANTHER" id="PTHR14218">
    <property type="entry name" value="PROTEASE S8 TRIPEPTIDYL PEPTIDASE I CLN2"/>
    <property type="match status" value="1"/>
</dbReference>
<keyword evidence="12" id="KW-0843">Virulence</keyword>
<protein>
    <recommendedName>
        <fullName evidence="4">tripeptidyl-peptidase II</fullName>
        <ecNumber evidence="4">3.4.14.10</ecNumber>
    </recommendedName>
</protein>
<evidence type="ECO:0000256" key="1">
    <source>
        <dbReference type="ARBA" id="ARBA00001910"/>
    </source>
</evidence>
<feature type="active site" description="Charge relay system" evidence="15">
    <location>
        <position position="284"/>
    </location>
</feature>
<keyword evidence="6 15" id="KW-0645">Protease</keyword>
<keyword evidence="7 15" id="KW-0479">Metal-binding</keyword>
<feature type="binding site" evidence="15">
    <location>
        <position position="569"/>
    </location>
    <ligand>
        <name>Ca(2+)</name>
        <dbReference type="ChEBI" id="CHEBI:29108"/>
    </ligand>
</feature>
<evidence type="ECO:0000256" key="16">
    <source>
        <dbReference type="SAM" id="SignalP"/>
    </source>
</evidence>
<keyword evidence="8 16" id="KW-0732">Signal</keyword>
<evidence type="ECO:0000256" key="7">
    <source>
        <dbReference type="ARBA" id="ARBA00022723"/>
    </source>
</evidence>
<dbReference type="InParanoid" id="A0A1V8SYX1"/>
<comment type="cofactor">
    <cofactor evidence="15">
        <name>Ca(2+)</name>
        <dbReference type="ChEBI" id="CHEBI:29108"/>
    </cofactor>
    <text evidence="15">Binds 1 Ca(2+) ion per subunit.</text>
</comment>
<gene>
    <name evidence="18" type="ORF">B0A48_10964</name>
</gene>
<keyword evidence="11 15" id="KW-0106">Calcium</keyword>
<evidence type="ECO:0000256" key="11">
    <source>
        <dbReference type="ARBA" id="ARBA00022837"/>
    </source>
</evidence>
<dbReference type="InterPro" id="IPR050819">
    <property type="entry name" value="Tripeptidyl-peptidase_I"/>
</dbReference>
<dbReference type="CDD" id="cd11377">
    <property type="entry name" value="Pro-peptidase_S53"/>
    <property type="match status" value="1"/>
</dbReference>
<dbReference type="GO" id="GO:0046872">
    <property type="term" value="F:metal ion binding"/>
    <property type="evidence" value="ECO:0007669"/>
    <property type="project" value="UniProtKB-UniRule"/>
</dbReference>
<evidence type="ECO:0000256" key="15">
    <source>
        <dbReference type="PROSITE-ProRule" id="PRU01032"/>
    </source>
</evidence>
<dbReference type="InterPro" id="IPR015366">
    <property type="entry name" value="S53_propep"/>
</dbReference>
<evidence type="ECO:0000256" key="13">
    <source>
        <dbReference type="ARBA" id="ARBA00023145"/>
    </source>
</evidence>
<feature type="domain" description="Peptidase S53" evidence="17">
    <location>
        <begin position="203"/>
        <end position="591"/>
    </location>
</feature>
<comment type="function">
    <text evidence="2">Secreted tripeptidyl-peptidase which degrades proteins at acidic pHs and is involved in virulence.</text>
</comment>
<evidence type="ECO:0000256" key="6">
    <source>
        <dbReference type="ARBA" id="ARBA00022670"/>
    </source>
</evidence>
<evidence type="ECO:0000256" key="10">
    <source>
        <dbReference type="ARBA" id="ARBA00022825"/>
    </source>
</evidence>
<evidence type="ECO:0000256" key="9">
    <source>
        <dbReference type="ARBA" id="ARBA00022801"/>
    </source>
</evidence>
<feature type="chain" id="PRO_5012551379" description="tripeptidyl-peptidase II" evidence="16">
    <location>
        <begin position="17"/>
        <end position="596"/>
    </location>
</feature>
<dbReference type="Pfam" id="PF09286">
    <property type="entry name" value="Pro-kuma_activ"/>
    <property type="match status" value="1"/>
</dbReference>
<dbReference type="EMBL" id="NAJO01000022">
    <property type="protein sequence ID" value="OQO04353.1"/>
    <property type="molecule type" value="Genomic_DNA"/>
</dbReference>
<dbReference type="Proteomes" id="UP000192596">
    <property type="component" value="Unassembled WGS sequence"/>
</dbReference>
<organism evidence="18 19">
    <name type="scientific">Cryoendolithus antarcticus</name>
    <dbReference type="NCBI Taxonomy" id="1507870"/>
    <lineage>
        <taxon>Eukaryota</taxon>
        <taxon>Fungi</taxon>
        <taxon>Dikarya</taxon>
        <taxon>Ascomycota</taxon>
        <taxon>Pezizomycotina</taxon>
        <taxon>Dothideomycetes</taxon>
        <taxon>Dothideomycetidae</taxon>
        <taxon>Cladosporiales</taxon>
        <taxon>Cladosporiaceae</taxon>
        <taxon>Cryoendolithus</taxon>
    </lineage>
</organism>
<dbReference type="SUPFAM" id="SSF54897">
    <property type="entry name" value="Protease propeptides/inhibitors"/>
    <property type="match status" value="1"/>
</dbReference>
<comment type="catalytic activity">
    <reaction evidence="1">
        <text>Release of an N-terminal tripeptide from a polypeptide.</text>
        <dbReference type="EC" id="3.4.14.10"/>
    </reaction>
</comment>
<dbReference type="STRING" id="1507870.A0A1V8SYX1"/>
<evidence type="ECO:0000313" key="18">
    <source>
        <dbReference type="EMBL" id="OQO04353.1"/>
    </source>
</evidence>
<dbReference type="GO" id="GO:0004252">
    <property type="term" value="F:serine-type endopeptidase activity"/>
    <property type="evidence" value="ECO:0007669"/>
    <property type="project" value="UniProtKB-UniRule"/>
</dbReference>
<evidence type="ECO:0000259" key="17">
    <source>
        <dbReference type="PROSITE" id="PS51695"/>
    </source>
</evidence>
<reference evidence="19" key="1">
    <citation type="submission" date="2017-03" db="EMBL/GenBank/DDBJ databases">
        <title>Genomes of endolithic fungi from Antarctica.</title>
        <authorList>
            <person name="Coleine C."/>
            <person name="Masonjones S."/>
            <person name="Stajich J.E."/>
        </authorList>
    </citation>
    <scope>NUCLEOTIDE SEQUENCE [LARGE SCALE GENOMIC DNA]</scope>
    <source>
        <strain evidence="19">CCFEE 5527</strain>
    </source>
</reference>
<dbReference type="AlphaFoldDB" id="A0A1V8SYX1"/>
<dbReference type="InterPro" id="IPR036852">
    <property type="entry name" value="Peptidase_S8/S53_dom_sf"/>
</dbReference>
<evidence type="ECO:0000256" key="8">
    <source>
        <dbReference type="ARBA" id="ARBA00022729"/>
    </source>
</evidence>
<dbReference type="FunFam" id="3.40.50.200:FF:000015">
    <property type="entry name" value="Tripeptidyl peptidase A"/>
    <property type="match status" value="1"/>
</dbReference>
<keyword evidence="10 15" id="KW-0720">Serine protease</keyword>
<dbReference type="GO" id="GO:0005576">
    <property type="term" value="C:extracellular region"/>
    <property type="evidence" value="ECO:0007669"/>
    <property type="project" value="UniProtKB-SubCell"/>
</dbReference>
<sequence length="596" mass="64590">MKISYGLLAGLVGASATATSDVMESLTSVPQGWTSIGRPSSNQRVHFRIAMSSPNEGLGLFEQTLYDISTPEHASYGKHLKRDELKALLRPHPAATESVVTWLQSAGIDDIVDDGEWINFVTVVDKAESLLNTKFEVYRNKYSKQDKIRTLHYSVPEQLHQFIDMVQPTTRFGQIKPQMNQVIDVHVIGAAGTGLNVTACNATITPDCLKDLYGIPETPDLNPKKSGFAAFNNFLGEIPRFKDLATFEAEYAPYAVGTTFATQSINGGPFDQNSTEDSVEANLDAQYILSIGYPVPIKAYSTPGLGPLLPDLDQPEGPGQNEPYLDALTYLLAQPDRALPHTISTSYGEDEQSVPLAYRKKVCNMFGQLGARGVSVLFSSGDTGVGSACQTNDGKNTTRFLPIFPAACPYLTSVGGTYRVKPERAISFSSGGFSDTWPTPAYQKTAVRRYLNNLGSRWQGLYNPGGRGFPDVAAQSYRFHVVDKQKEILVGGTSASSPAFAGIVALLNAYRLKAGKPVLGFLNPWIYSEGYKGLTDIVDGGSTGCTGKDIYSGLKTPFVPYASWNATPGWDPVTGYGTPNFPVLLKLATKGPKGHW</sequence>
<keyword evidence="13" id="KW-0865">Zymogen</keyword>
<proteinExistence type="predicted"/>
<feature type="binding site" evidence="15">
    <location>
        <position position="537"/>
    </location>
    <ligand>
        <name>Ca(2+)</name>
        <dbReference type="ChEBI" id="CHEBI:29108"/>
    </ligand>
</feature>
<accession>A0A1V8SYX1</accession>
<evidence type="ECO:0000256" key="4">
    <source>
        <dbReference type="ARBA" id="ARBA00012462"/>
    </source>
</evidence>
<evidence type="ECO:0000256" key="12">
    <source>
        <dbReference type="ARBA" id="ARBA00023026"/>
    </source>
</evidence>
<feature type="binding site" evidence="15">
    <location>
        <position position="536"/>
    </location>
    <ligand>
        <name>Ca(2+)</name>
        <dbReference type="ChEBI" id="CHEBI:29108"/>
    </ligand>
</feature>
<evidence type="ECO:0000256" key="2">
    <source>
        <dbReference type="ARBA" id="ARBA00002451"/>
    </source>
</evidence>
<evidence type="ECO:0000313" key="19">
    <source>
        <dbReference type="Proteomes" id="UP000192596"/>
    </source>
</evidence>
<dbReference type="InterPro" id="IPR023828">
    <property type="entry name" value="Peptidase_S8_Ser-AS"/>
</dbReference>
<comment type="subcellular location">
    <subcellularLocation>
        <location evidence="3">Secreted</location>
        <location evidence="3">Extracellular space</location>
    </subcellularLocation>
</comment>
<comment type="caution">
    <text evidence="18">The sequence shown here is derived from an EMBL/GenBank/DDBJ whole genome shotgun (WGS) entry which is preliminary data.</text>
</comment>
<dbReference type="PANTHER" id="PTHR14218:SF35">
    <property type="entry name" value="PEPTIDASE S53 DOMAIN-CONTAINING PROTEIN"/>
    <property type="match status" value="1"/>
</dbReference>
<dbReference type="SMART" id="SM00944">
    <property type="entry name" value="Pro-kuma_activ"/>
    <property type="match status" value="1"/>
</dbReference>
<feature type="active site" description="Charge relay system" evidence="15">
    <location>
        <position position="494"/>
    </location>
</feature>
<keyword evidence="14" id="KW-0325">Glycoprotein</keyword>
<dbReference type="Gene3D" id="3.40.50.200">
    <property type="entry name" value="Peptidase S8/S53 domain"/>
    <property type="match status" value="1"/>
</dbReference>
<dbReference type="GO" id="GO:0006508">
    <property type="term" value="P:proteolysis"/>
    <property type="evidence" value="ECO:0007669"/>
    <property type="project" value="UniProtKB-KW"/>
</dbReference>
<evidence type="ECO:0000256" key="5">
    <source>
        <dbReference type="ARBA" id="ARBA00022525"/>
    </source>
</evidence>
<dbReference type="PROSITE" id="PS51695">
    <property type="entry name" value="SEDOLISIN"/>
    <property type="match status" value="1"/>
</dbReference>
<dbReference type="CDD" id="cd04056">
    <property type="entry name" value="Peptidases_S53"/>
    <property type="match status" value="1"/>
</dbReference>
<feature type="active site" description="Charge relay system" evidence="15">
    <location>
        <position position="280"/>
    </location>
</feature>
<name>A0A1V8SYX1_9PEZI</name>
<feature type="signal peptide" evidence="16">
    <location>
        <begin position="1"/>
        <end position="16"/>
    </location>
</feature>
<dbReference type="PROSITE" id="PS00138">
    <property type="entry name" value="SUBTILASE_SER"/>
    <property type="match status" value="1"/>
</dbReference>